<dbReference type="EMBL" id="WNJO01000002">
    <property type="protein sequence ID" value="MTV81523.1"/>
    <property type="molecule type" value="Genomic_DNA"/>
</dbReference>
<dbReference type="GO" id="GO:0000976">
    <property type="term" value="F:transcription cis-regulatory region binding"/>
    <property type="evidence" value="ECO:0007669"/>
    <property type="project" value="TreeGrafter"/>
</dbReference>
<evidence type="ECO:0000313" key="4">
    <source>
        <dbReference type="EMBL" id="MTV81523.1"/>
    </source>
</evidence>
<evidence type="ECO:0000256" key="1">
    <source>
        <dbReference type="ARBA" id="ARBA00023125"/>
    </source>
</evidence>
<evidence type="ECO:0000256" key="2">
    <source>
        <dbReference type="PROSITE-ProRule" id="PRU00335"/>
    </source>
</evidence>
<dbReference type="PANTHER" id="PTHR30055">
    <property type="entry name" value="HTH-TYPE TRANSCRIPTIONAL REGULATOR RUTR"/>
    <property type="match status" value="1"/>
</dbReference>
<comment type="caution">
    <text evidence="4">The sequence shown here is derived from an EMBL/GenBank/DDBJ whole genome shotgun (WGS) entry which is preliminary data.</text>
</comment>
<sequence length="210" mass="24455">MSKREVKSDQQREKIITISREMFAEHGYEATTTRMINQAAGISEGSLYYYFPHGKHEILDTIVYQGIVNRMSQVKMSFSECMSITDVEERLMAIFQAIWRIFQDDENYQSFMITIHERMLLSDNQANWLLKVLDSLVVEIAVKLKQAEPLRKMSDEQRQATAQVIISIFQKVIYDELLIKNTRKLSAKMKASILPQLQIVLNVNDLQKTE</sequence>
<dbReference type="InterPro" id="IPR050109">
    <property type="entry name" value="HTH-type_TetR-like_transc_reg"/>
</dbReference>
<reference evidence="4 5" key="1">
    <citation type="submission" date="2019-11" db="EMBL/GenBank/DDBJ databases">
        <title>Lactobacillus sp. nov. CRM56-3, isolated from fermented tea leaves.</title>
        <authorList>
            <person name="Phuengjayaem S."/>
            <person name="Tanasupawat S."/>
        </authorList>
    </citation>
    <scope>NUCLEOTIDE SEQUENCE [LARGE SCALE GENOMIC DNA]</scope>
    <source>
        <strain evidence="4 5">CRM56-3</strain>
    </source>
</reference>
<protein>
    <submittedName>
        <fullName evidence="4">TetR family transcriptional regulator</fullName>
    </submittedName>
</protein>
<dbReference type="PROSITE" id="PS50977">
    <property type="entry name" value="HTH_TETR_2"/>
    <property type="match status" value="1"/>
</dbReference>
<gene>
    <name evidence="4" type="ORF">GM612_02495</name>
</gene>
<dbReference type="Proteomes" id="UP000466388">
    <property type="component" value="Unassembled WGS sequence"/>
</dbReference>
<dbReference type="GO" id="GO:0003700">
    <property type="term" value="F:DNA-binding transcription factor activity"/>
    <property type="evidence" value="ECO:0007669"/>
    <property type="project" value="TreeGrafter"/>
</dbReference>
<feature type="domain" description="HTH tetR-type" evidence="3">
    <location>
        <begin position="9"/>
        <end position="69"/>
    </location>
</feature>
<dbReference type="Gene3D" id="1.10.357.10">
    <property type="entry name" value="Tetracycline Repressor, domain 2"/>
    <property type="match status" value="1"/>
</dbReference>
<dbReference type="SUPFAM" id="SSF46689">
    <property type="entry name" value="Homeodomain-like"/>
    <property type="match status" value="1"/>
</dbReference>
<accession>A0A7X2XV52</accession>
<dbReference type="AlphaFoldDB" id="A0A7X2XV52"/>
<evidence type="ECO:0000313" key="5">
    <source>
        <dbReference type="Proteomes" id="UP000466388"/>
    </source>
</evidence>
<dbReference type="PRINTS" id="PR00455">
    <property type="entry name" value="HTHTETR"/>
</dbReference>
<proteinExistence type="predicted"/>
<dbReference type="Pfam" id="PF00440">
    <property type="entry name" value="TetR_N"/>
    <property type="match status" value="1"/>
</dbReference>
<dbReference type="InterPro" id="IPR009057">
    <property type="entry name" value="Homeodomain-like_sf"/>
</dbReference>
<dbReference type="InterPro" id="IPR001647">
    <property type="entry name" value="HTH_TetR"/>
</dbReference>
<keyword evidence="1 2" id="KW-0238">DNA-binding</keyword>
<organism evidence="4 5">
    <name type="scientific">Secundilactobacillus folii</name>
    <dbReference type="NCBI Taxonomy" id="2678357"/>
    <lineage>
        <taxon>Bacteria</taxon>
        <taxon>Bacillati</taxon>
        <taxon>Bacillota</taxon>
        <taxon>Bacilli</taxon>
        <taxon>Lactobacillales</taxon>
        <taxon>Lactobacillaceae</taxon>
        <taxon>Secundilactobacillus</taxon>
    </lineage>
</organism>
<dbReference type="RefSeq" id="WP_155430803.1">
    <property type="nucleotide sequence ID" value="NZ_WNJO01000002.1"/>
</dbReference>
<feature type="DNA-binding region" description="H-T-H motif" evidence="2">
    <location>
        <begin position="32"/>
        <end position="51"/>
    </location>
</feature>
<dbReference type="PANTHER" id="PTHR30055:SF226">
    <property type="entry name" value="HTH-TYPE TRANSCRIPTIONAL REGULATOR PKSA"/>
    <property type="match status" value="1"/>
</dbReference>
<name>A0A7X2XV52_9LACO</name>
<keyword evidence="5" id="KW-1185">Reference proteome</keyword>
<evidence type="ECO:0000259" key="3">
    <source>
        <dbReference type="PROSITE" id="PS50977"/>
    </source>
</evidence>